<comment type="subcellular location">
    <subcellularLocation>
        <location evidence="9">Cytoplasm</location>
    </subcellularLocation>
</comment>
<evidence type="ECO:0000256" key="5">
    <source>
        <dbReference type="ARBA" id="ARBA00022801"/>
    </source>
</evidence>
<evidence type="ECO:0000256" key="2">
    <source>
        <dbReference type="ARBA" id="ARBA00009902"/>
    </source>
</evidence>
<comment type="pathway">
    <text evidence="1 9">Glycan biosynthesis; sucrose metabolism.</text>
</comment>
<dbReference type="PANTHER" id="PTHR43101:SF1">
    <property type="entry name" value="BETA-FRUCTOSIDASE"/>
    <property type="match status" value="1"/>
</dbReference>
<evidence type="ECO:0000256" key="8">
    <source>
        <dbReference type="RuleBase" id="RU362110"/>
    </source>
</evidence>
<dbReference type="Pfam" id="PF08244">
    <property type="entry name" value="Glyco_hydro_32C"/>
    <property type="match status" value="1"/>
</dbReference>
<comment type="caution">
    <text evidence="12">The sequence shown here is derived from an EMBL/GenBank/DDBJ whole genome shotgun (WGS) entry which is preliminary data.</text>
</comment>
<name>A0A2P6MD22_ALKUR</name>
<dbReference type="EMBL" id="PVNS01000025">
    <property type="protein sequence ID" value="PRO64184.1"/>
    <property type="molecule type" value="Genomic_DNA"/>
</dbReference>
<keyword evidence="13" id="KW-1185">Reference proteome</keyword>
<evidence type="ECO:0000259" key="11">
    <source>
        <dbReference type="Pfam" id="PF08244"/>
    </source>
</evidence>
<dbReference type="InterPro" id="IPR006232">
    <property type="entry name" value="Suc6P_hydrolase"/>
</dbReference>
<dbReference type="OrthoDB" id="9759709at2"/>
<dbReference type="GO" id="GO:0005737">
    <property type="term" value="C:cytoplasm"/>
    <property type="evidence" value="ECO:0007669"/>
    <property type="project" value="UniProtKB-SubCell"/>
</dbReference>
<feature type="domain" description="Glycosyl hydrolase family 32 N-terminal" evidence="10">
    <location>
        <begin position="33"/>
        <end position="339"/>
    </location>
</feature>
<evidence type="ECO:0000313" key="13">
    <source>
        <dbReference type="Proteomes" id="UP000243650"/>
    </source>
</evidence>
<dbReference type="InterPro" id="IPR001362">
    <property type="entry name" value="Glyco_hydro_32"/>
</dbReference>
<evidence type="ECO:0000256" key="3">
    <source>
        <dbReference type="ARBA" id="ARBA00012758"/>
    </source>
</evidence>
<gene>
    <name evidence="12" type="ORF">C6I21_16110</name>
</gene>
<evidence type="ECO:0000256" key="9">
    <source>
        <dbReference type="RuleBase" id="RU365015"/>
    </source>
</evidence>
<comment type="function">
    <text evidence="9">Enables the bacterium to metabolize sucrose as a sole carbon source.</text>
</comment>
<dbReference type="EC" id="3.2.1.26" evidence="3 8"/>
<keyword evidence="9" id="KW-0963">Cytoplasm</keyword>
<evidence type="ECO:0000256" key="7">
    <source>
        <dbReference type="ARBA" id="ARBA00033367"/>
    </source>
</evidence>
<protein>
    <recommendedName>
        <fullName evidence="4 8">Sucrose-6-phosphate hydrolase</fullName>
        <ecNumber evidence="3 8">3.2.1.26</ecNumber>
    </recommendedName>
    <alternativeName>
        <fullName evidence="7 9">Invertase</fullName>
    </alternativeName>
</protein>
<dbReference type="Gene3D" id="2.60.120.560">
    <property type="entry name" value="Exo-inulinase, domain 1"/>
    <property type="match status" value="1"/>
</dbReference>
<dbReference type="UniPathway" id="UPA00238"/>
<reference evidence="12 13" key="1">
    <citation type="submission" date="2018-03" db="EMBL/GenBank/DDBJ databases">
        <title>Bacillus urumqiensis sp. nov., a moderately haloalkaliphilic bacterium isolated from a salt lake.</title>
        <authorList>
            <person name="Zhao B."/>
            <person name="Liao Z."/>
        </authorList>
    </citation>
    <scope>NUCLEOTIDE SEQUENCE [LARGE SCALE GENOMIC DNA]</scope>
    <source>
        <strain evidence="12 13">BZ-SZ-XJ18</strain>
    </source>
</reference>
<dbReference type="PROSITE" id="PS00609">
    <property type="entry name" value="GLYCOSYL_HYDROL_F32"/>
    <property type="match status" value="1"/>
</dbReference>
<comment type="catalytic activity">
    <reaction evidence="8">
        <text>Hydrolysis of terminal non-reducing beta-D-fructofuranoside residues in beta-D-fructofuranosides.</text>
        <dbReference type="EC" id="3.2.1.26"/>
    </reaction>
</comment>
<dbReference type="InterPro" id="IPR013320">
    <property type="entry name" value="ConA-like_dom_sf"/>
</dbReference>
<evidence type="ECO:0000259" key="10">
    <source>
        <dbReference type="Pfam" id="PF00251"/>
    </source>
</evidence>
<comment type="similarity">
    <text evidence="2 8">Belongs to the glycosyl hydrolase 32 family.</text>
</comment>
<dbReference type="Proteomes" id="UP000243650">
    <property type="component" value="Unassembled WGS sequence"/>
</dbReference>
<evidence type="ECO:0000256" key="1">
    <source>
        <dbReference type="ARBA" id="ARBA00004914"/>
    </source>
</evidence>
<dbReference type="RefSeq" id="WP_105960495.1">
    <property type="nucleotide sequence ID" value="NZ_PVNS01000025.1"/>
</dbReference>
<dbReference type="CDD" id="cd18623">
    <property type="entry name" value="GH32_ScrB-like"/>
    <property type="match status" value="1"/>
</dbReference>
<dbReference type="SUPFAM" id="SSF49899">
    <property type="entry name" value="Concanavalin A-like lectins/glucanases"/>
    <property type="match status" value="1"/>
</dbReference>
<dbReference type="SUPFAM" id="SSF75005">
    <property type="entry name" value="Arabinanase/levansucrase/invertase"/>
    <property type="match status" value="1"/>
</dbReference>
<dbReference type="InterPro" id="IPR018053">
    <property type="entry name" value="Glyco_hydro_32_AS"/>
</dbReference>
<dbReference type="PANTHER" id="PTHR43101">
    <property type="entry name" value="BETA-FRUCTOSIDASE"/>
    <property type="match status" value="1"/>
</dbReference>
<dbReference type="Gene3D" id="2.115.10.20">
    <property type="entry name" value="Glycosyl hydrolase domain, family 43"/>
    <property type="match status" value="1"/>
</dbReference>
<feature type="domain" description="Glycosyl hydrolase family 32 C-terminal" evidence="11">
    <location>
        <begin position="366"/>
        <end position="473"/>
    </location>
</feature>
<dbReference type="InterPro" id="IPR013148">
    <property type="entry name" value="Glyco_hydro_32_N"/>
</dbReference>
<keyword evidence="9" id="KW-0119">Carbohydrate metabolism</keyword>
<keyword evidence="5 8" id="KW-0378">Hydrolase</keyword>
<proteinExistence type="inferred from homology"/>
<dbReference type="GO" id="GO:0005985">
    <property type="term" value="P:sucrose metabolic process"/>
    <property type="evidence" value="ECO:0007669"/>
    <property type="project" value="UniProtKB-UniPathway"/>
</dbReference>
<dbReference type="Pfam" id="PF00251">
    <property type="entry name" value="Glyco_hydro_32N"/>
    <property type="match status" value="1"/>
</dbReference>
<dbReference type="InterPro" id="IPR023296">
    <property type="entry name" value="Glyco_hydro_beta-prop_sf"/>
</dbReference>
<keyword evidence="6 8" id="KW-0326">Glycosidase</keyword>
<dbReference type="InterPro" id="IPR013189">
    <property type="entry name" value="Glyco_hydro_32_C"/>
</dbReference>
<evidence type="ECO:0000313" key="12">
    <source>
        <dbReference type="EMBL" id="PRO64184.1"/>
    </source>
</evidence>
<dbReference type="InterPro" id="IPR051214">
    <property type="entry name" value="GH32_Enzymes"/>
</dbReference>
<accession>A0A2P6MD22</accession>
<dbReference type="NCBIfam" id="TIGR01322">
    <property type="entry name" value="scrB_fam"/>
    <property type="match status" value="1"/>
</dbReference>
<dbReference type="AlphaFoldDB" id="A0A2P6MD22"/>
<organism evidence="12 13">
    <name type="scientific">Alkalicoccus urumqiensis</name>
    <name type="common">Bacillus urumqiensis</name>
    <dbReference type="NCBI Taxonomy" id="1548213"/>
    <lineage>
        <taxon>Bacteria</taxon>
        <taxon>Bacillati</taxon>
        <taxon>Bacillota</taxon>
        <taxon>Bacilli</taxon>
        <taxon>Bacillales</taxon>
        <taxon>Bacillaceae</taxon>
        <taxon>Alkalicoccus</taxon>
    </lineage>
</organism>
<dbReference type="SMART" id="SM00640">
    <property type="entry name" value="Glyco_32"/>
    <property type="match status" value="1"/>
</dbReference>
<evidence type="ECO:0000256" key="4">
    <source>
        <dbReference type="ARBA" id="ARBA00019623"/>
    </source>
</evidence>
<evidence type="ECO:0000256" key="6">
    <source>
        <dbReference type="ARBA" id="ARBA00023295"/>
    </source>
</evidence>
<sequence length="479" mass="55053">MTEKEQQLHQKAYQAVHEKRKLVESDPYRQAFHLMPPSGLLNDPNGWIHWQGTYHLFFQWNPFQPDHTDKFWGHVSSEDLVHWREHPIALAPSEWYEKDGCYSGSAVEKDGLLHLVYTGNVKDENNNRESYQCLAVSRDGVRVEKKGPLVDTLPEGYTAHFRDPKVWQENGRWYFVIGAQTEDLTGRVLLYQSDDFENWELTGPLAGSGINGLGSFGYMWECPDYFELDGTGVLIFSPQGLETRGAHWQNVYQAGYFLGAADLNAPSFSHGEFIELDEGFEFYAPQTTLDENGRRILIGWMGVPDSDEAYQPTVENHWIHCLTIPRELKREGDYLRQVPVKELEALRTGEALEMKADPSRTPEVAVTPASELKINVREAESFQLELRDEAVFSYSASDGLVTLSRPAFKDGKTEERHCYVENLEEVHLYMDHSSLEFFLNDGEKVMSARFFPKPENNVIRIRGDKGSMHWTSWELSEEE</sequence>
<dbReference type="GO" id="GO:0004564">
    <property type="term" value="F:beta-fructofuranosidase activity"/>
    <property type="evidence" value="ECO:0007669"/>
    <property type="project" value="UniProtKB-EC"/>
</dbReference>